<name>U5DN48_9CHRO</name>
<keyword evidence="1" id="KW-0472">Membrane</keyword>
<feature type="transmembrane region" description="Helical" evidence="1">
    <location>
        <begin position="81"/>
        <end position="97"/>
    </location>
</feature>
<evidence type="ECO:0000313" key="2">
    <source>
        <dbReference type="EMBL" id="ERN43081.1"/>
    </source>
</evidence>
<comment type="caution">
    <text evidence="2">The sequence shown here is derived from an EMBL/GenBank/DDBJ whole genome shotgun (WGS) entry which is preliminary data.</text>
</comment>
<feature type="transmembrane region" description="Helical" evidence="1">
    <location>
        <begin position="40"/>
        <end position="61"/>
    </location>
</feature>
<keyword evidence="1" id="KW-1133">Transmembrane helix</keyword>
<protein>
    <submittedName>
        <fullName evidence="2">Uncharacterized protein</fullName>
    </submittedName>
</protein>
<feature type="transmembrane region" description="Helical" evidence="1">
    <location>
        <begin position="6"/>
        <end position="28"/>
    </location>
</feature>
<gene>
    <name evidence="2" type="ORF">KR51_00001420</name>
</gene>
<dbReference type="EMBL" id="ASSJ01000003">
    <property type="protein sequence ID" value="ERN43081.1"/>
    <property type="molecule type" value="Genomic_DNA"/>
</dbReference>
<feature type="transmembrane region" description="Helical" evidence="1">
    <location>
        <begin position="177"/>
        <end position="197"/>
    </location>
</feature>
<accession>U5DN48</accession>
<dbReference type="Proteomes" id="UP000016960">
    <property type="component" value="Unassembled WGS sequence"/>
</dbReference>
<evidence type="ECO:0000256" key="1">
    <source>
        <dbReference type="SAM" id="Phobius"/>
    </source>
</evidence>
<dbReference type="eggNOG" id="ENOG502ZBKD">
    <property type="taxonomic scope" value="Bacteria"/>
</dbReference>
<evidence type="ECO:0000313" key="3">
    <source>
        <dbReference type="Proteomes" id="UP000016960"/>
    </source>
</evidence>
<feature type="transmembrane region" description="Helical" evidence="1">
    <location>
        <begin position="151"/>
        <end position="171"/>
    </location>
</feature>
<sequence>MNPLLKFGIIAAHFSVYVVAAVSIWIFSRRSEFFTSILKVRSLPLIYFGYAAFAIGSSYEIAEHIGDNWIYISQISSLNRLFYTFVNAGVCSIALGLRKSRWLDILLIGSLIAVPLTYGIHNSKTIMNFIQLISAIIFVWNWYIVMRDWRVFLYVVFANFMTFAFGIVLIITGNQVLHIFVGLSAAVALLILGYVAWVQPRQHLY</sequence>
<dbReference type="OrthoDB" id="539450at2"/>
<dbReference type="RefSeq" id="WP_022603827.1">
    <property type="nucleotide sequence ID" value="NZ_ASSJ01000003.1"/>
</dbReference>
<feature type="transmembrane region" description="Helical" evidence="1">
    <location>
        <begin position="126"/>
        <end position="144"/>
    </location>
</feature>
<proteinExistence type="predicted"/>
<dbReference type="AlphaFoldDB" id="U5DN48"/>
<keyword evidence="3" id="KW-1185">Reference proteome</keyword>
<reference evidence="2 3" key="1">
    <citation type="submission" date="2013-05" db="EMBL/GenBank/DDBJ databases">
        <title>Draft genome sequence of Rubidibacter lacunae KORDI 51-2.</title>
        <authorList>
            <person name="Choi D.H."/>
            <person name="Noh J.H."/>
            <person name="Kwon K.-K."/>
            <person name="Lee J.-H."/>
            <person name="Ryu J.-Y."/>
        </authorList>
    </citation>
    <scope>NUCLEOTIDE SEQUENCE [LARGE SCALE GENOMIC DNA]</scope>
    <source>
        <strain evidence="2 3">KORDI 51-2</strain>
    </source>
</reference>
<dbReference type="InParanoid" id="U5DN48"/>
<organism evidence="2 3">
    <name type="scientific">Rubidibacter lacunae KORDI 51-2</name>
    <dbReference type="NCBI Taxonomy" id="582515"/>
    <lineage>
        <taxon>Bacteria</taxon>
        <taxon>Bacillati</taxon>
        <taxon>Cyanobacteriota</taxon>
        <taxon>Cyanophyceae</taxon>
        <taxon>Oscillatoriophycideae</taxon>
        <taxon>Chroococcales</taxon>
        <taxon>Aphanothecaceae</taxon>
        <taxon>Rubidibacter</taxon>
    </lineage>
</organism>
<keyword evidence="1" id="KW-0812">Transmembrane</keyword>
<feature type="transmembrane region" description="Helical" evidence="1">
    <location>
        <begin position="102"/>
        <end position="120"/>
    </location>
</feature>